<comment type="subcellular location">
    <subcellularLocation>
        <location evidence="1">Cell envelope</location>
    </subcellularLocation>
</comment>
<dbReference type="AlphaFoldDB" id="A0A3B0W0A9"/>
<organism evidence="9">
    <name type="scientific">hydrothermal vent metagenome</name>
    <dbReference type="NCBI Taxonomy" id="652676"/>
    <lineage>
        <taxon>unclassified sequences</taxon>
        <taxon>metagenomes</taxon>
        <taxon>ecological metagenomes</taxon>
    </lineage>
</organism>
<evidence type="ECO:0000256" key="2">
    <source>
        <dbReference type="ARBA" id="ARBA00022617"/>
    </source>
</evidence>
<protein>
    <submittedName>
        <fullName evidence="9">Cytochrome c551 peroxidase</fullName>
        <ecNumber evidence="9">1.11.1.5</ecNumber>
    </submittedName>
</protein>
<evidence type="ECO:0000256" key="1">
    <source>
        <dbReference type="ARBA" id="ARBA00004196"/>
    </source>
</evidence>
<evidence type="ECO:0000256" key="6">
    <source>
        <dbReference type="ARBA" id="ARBA00023004"/>
    </source>
</evidence>
<dbReference type="GO" id="GO:0020037">
    <property type="term" value="F:heme binding"/>
    <property type="evidence" value="ECO:0007669"/>
    <property type="project" value="InterPro"/>
</dbReference>
<dbReference type="Gene3D" id="1.10.760.10">
    <property type="entry name" value="Cytochrome c-like domain"/>
    <property type="match status" value="2"/>
</dbReference>
<dbReference type="EMBL" id="UOFB01000348">
    <property type="protein sequence ID" value="VAW49358.1"/>
    <property type="molecule type" value="Genomic_DNA"/>
</dbReference>
<sequence>MNKLSKNKVLLKVGVTLCFYGLLGLSISSTQAASLSSQERLGKMMFFDENLSEPNGQSCASCHHPDAGFADPDQHLPVSEGVIQGLFGGRNSPTASYAKFFPEFSYTNNVAIGGQFWDGRAANLTEQAKGPFLNPVEMANPDKATVIADINASNYINLFNQVCGSTADIEAAYNCVAESIAAYEKTSEVSPFTSKFDAVMAGQAQFTHLERRGRMLFNGRAKCSQCHTDNGGMGMGRGHMGNRNTSSEPVLFTDFKYHNLGLPKNTEYPLNLQPNNVDLGLGGVLNVASENGKFKTSHLRNVALTAPYMHNGLLKTLKEVVHFYNTRDIPGLWDAPEVSQNMDTRRLGNLRLTSRQEDAIVAYMMTFTDGYIPSSNNNTTTNSAERPNNGNGQGMGMMHRLGQR</sequence>
<evidence type="ECO:0000259" key="8">
    <source>
        <dbReference type="PROSITE" id="PS51007"/>
    </source>
</evidence>
<dbReference type="GO" id="GO:0004130">
    <property type="term" value="F:cytochrome-c peroxidase activity"/>
    <property type="evidence" value="ECO:0007669"/>
    <property type="project" value="UniProtKB-EC"/>
</dbReference>
<keyword evidence="4" id="KW-0732">Signal</keyword>
<keyword evidence="3" id="KW-0479">Metal-binding</keyword>
<dbReference type="GO" id="GO:0046872">
    <property type="term" value="F:metal ion binding"/>
    <property type="evidence" value="ECO:0007669"/>
    <property type="project" value="UniProtKB-KW"/>
</dbReference>
<dbReference type="InterPro" id="IPR004852">
    <property type="entry name" value="Di-haem_cyt_c_peroxidsae"/>
</dbReference>
<keyword evidence="2" id="KW-0349">Heme</keyword>
<evidence type="ECO:0000256" key="3">
    <source>
        <dbReference type="ARBA" id="ARBA00022723"/>
    </source>
</evidence>
<dbReference type="PANTHER" id="PTHR30600">
    <property type="entry name" value="CYTOCHROME C PEROXIDASE-RELATED"/>
    <property type="match status" value="1"/>
</dbReference>
<proteinExistence type="predicted"/>
<feature type="compositionally biased region" description="Low complexity" evidence="7">
    <location>
        <begin position="374"/>
        <end position="383"/>
    </location>
</feature>
<feature type="domain" description="Cytochrome c" evidence="8">
    <location>
        <begin position="208"/>
        <end position="368"/>
    </location>
</feature>
<gene>
    <name evidence="9" type="ORF">MNBD_GAMMA04-1571</name>
</gene>
<dbReference type="GO" id="GO:0030313">
    <property type="term" value="C:cell envelope"/>
    <property type="evidence" value="ECO:0007669"/>
    <property type="project" value="UniProtKB-SubCell"/>
</dbReference>
<dbReference type="PROSITE" id="PS51007">
    <property type="entry name" value="CYTC"/>
    <property type="match status" value="1"/>
</dbReference>
<name>A0A3B0W0A9_9ZZZZ</name>
<reference evidence="9" key="1">
    <citation type="submission" date="2018-06" db="EMBL/GenBank/DDBJ databases">
        <authorList>
            <person name="Zhirakovskaya E."/>
        </authorList>
    </citation>
    <scope>NUCLEOTIDE SEQUENCE</scope>
</reference>
<dbReference type="Pfam" id="PF03150">
    <property type="entry name" value="CCP_MauG"/>
    <property type="match status" value="1"/>
</dbReference>
<keyword evidence="6" id="KW-0408">Iron</keyword>
<dbReference type="PANTHER" id="PTHR30600:SF10">
    <property type="entry name" value="BLL6722 PROTEIN"/>
    <property type="match status" value="1"/>
</dbReference>
<evidence type="ECO:0000256" key="4">
    <source>
        <dbReference type="ARBA" id="ARBA00022729"/>
    </source>
</evidence>
<evidence type="ECO:0000256" key="7">
    <source>
        <dbReference type="SAM" id="MobiDB-lite"/>
    </source>
</evidence>
<dbReference type="EC" id="1.11.1.5" evidence="9"/>
<evidence type="ECO:0000256" key="5">
    <source>
        <dbReference type="ARBA" id="ARBA00023002"/>
    </source>
</evidence>
<dbReference type="InterPro" id="IPR009056">
    <property type="entry name" value="Cyt_c-like_dom"/>
</dbReference>
<dbReference type="GO" id="GO:0009055">
    <property type="term" value="F:electron transfer activity"/>
    <property type="evidence" value="ECO:0007669"/>
    <property type="project" value="InterPro"/>
</dbReference>
<accession>A0A3B0W0A9</accession>
<evidence type="ECO:0000313" key="9">
    <source>
        <dbReference type="EMBL" id="VAW49358.1"/>
    </source>
</evidence>
<dbReference type="SUPFAM" id="SSF46626">
    <property type="entry name" value="Cytochrome c"/>
    <property type="match status" value="2"/>
</dbReference>
<dbReference type="InterPro" id="IPR051395">
    <property type="entry name" value="Cytochrome_c_Peroxidase/MauG"/>
</dbReference>
<keyword evidence="5 9" id="KW-0560">Oxidoreductase</keyword>
<feature type="region of interest" description="Disordered" evidence="7">
    <location>
        <begin position="372"/>
        <end position="395"/>
    </location>
</feature>
<keyword evidence="9" id="KW-0575">Peroxidase</keyword>
<dbReference type="InterPro" id="IPR036909">
    <property type="entry name" value="Cyt_c-like_dom_sf"/>
</dbReference>